<evidence type="ECO:0000313" key="2">
    <source>
        <dbReference type="Proteomes" id="UP000247459"/>
    </source>
</evidence>
<gene>
    <name evidence="1" type="ORF">PIL02S_06083</name>
</gene>
<organism evidence="1 2">
    <name type="scientific">Paenibacillus illinoisensis</name>
    <dbReference type="NCBI Taxonomy" id="59845"/>
    <lineage>
        <taxon>Bacteria</taxon>
        <taxon>Bacillati</taxon>
        <taxon>Bacillota</taxon>
        <taxon>Bacilli</taxon>
        <taxon>Bacillales</taxon>
        <taxon>Paenibacillaceae</taxon>
        <taxon>Paenibacillus</taxon>
    </lineage>
</organism>
<sequence>MKTSFLFFDEGKVPLSILMHSADSISSLMLLCDLGSADTNDKQPNQIGTCMLFLTSVQFSQNKTVNGHGIQAPLPLDLRIGTPVYP</sequence>
<dbReference type="AlphaFoldDB" id="A0A2W0C2M0"/>
<accession>A0A2W0C2M0</accession>
<comment type="caution">
    <text evidence="1">The sequence shown here is derived from an EMBL/GenBank/DDBJ whole genome shotgun (WGS) entry which is preliminary data.</text>
</comment>
<dbReference type="EMBL" id="PRLG01000029">
    <property type="protein sequence ID" value="PYY26673.1"/>
    <property type="molecule type" value="Genomic_DNA"/>
</dbReference>
<reference evidence="1 2" key="1">
    <citation type="submission" date="2018-01" db="EMBL/GenBank/DDBJ databases">
        <title>Genome sequence of the PGP bacterium Paenibacillus illinoisensis E3.</title>
        <authorList>
            <person name="Rolli E."/>
            <person name="Marasco R."/>
            <person name="Bessem C."/>
            <person name="Michoud G."/>
            <person name="Gaiarsa S."/>
            <person name="Borin S."/>
            <person name="Daffonchio D."/>
        </authorList>
    </citation>
    <scope>NUCLEOTIDE SEQUENCE [LARGE SCALE GENOMIC DNA]</scope>
    <source>
        <strain evidence="1 2">E3</strain>
    </source>
</reference>
<protein>
    <submittedName>
        <fullName evidence="1">Uncharacterized protein</fullName>
    </submittedName>
</protein>
<name>A0A2W0C2M0_9BACL</name>
<proteinExistence type="predicted"/>
<evidence type="ECO:0000313" key="1">
    <source>
        <dbReference type="EMBL" id="PYY26673.1"/>
    </source>
</evidence>
<dbReference type="Proteomes" id="UP000247459">
    <property type="component" value="Unassembled WGS sequence"/>
</dbReference>